<dbReference type="SUPFAM" id="SSF102114">
    <property type="entry name" value="Radical SAM enzymes"/>
    <property type="match status" value="1"/>
</dbReference>
<dbReference type="InterPro" id="IPR013785">
    <property type="entry name" value="Aldolase_TIM"/>
</dbReference>
<dbReference type="PANTHER" id="PTHR11228">
    <property type="entry name" value="RADICAL SAM DOMAIN PROTEIN"/>
    <property type="match status" value="1"/>
</dbReference>
<dbReference type="SFLD" id="SFLDG01067">
    <property type="entry name" value="SPASM/twitch_domain_containing"/>
    <property type="match status" value="1"/>
</dbReference>
<dbReference type="Pfam" id="PF04055">
    <property type="entry name" value="Radical_SAM"/>
    <property type="match status" value="1"/>
</dbReference>
<evidence type="ECO:0000256" key="4">
    <source>
        <dbReference type="ARBA" id="ARBA00022723"/>
    </source>
</evidence>
<protein>
    <recommendedName>
        <fullName evidence="7">Radical SAM core domain-containing protein</fullName>
    </recommendedName>
</protein>
<dbReference type="GO" id="GO:0003824">
    <property type="term" value="F:catalytic activity"/>
    <property type="evidence" value="ECO:0007669"/>
    <property type="project" value="InterPro"/>
</dbReference>
<sequence length="345" mass="39583">MSKKIKNAFDLILNGQFDLLWFRFKRKLGFKDLVPPLPNVLIVEPANFCNLRCPLCPTGSGRLGREPRLMTYEEFKNIIGQVKGYVKKLFLFNYGEPLLNPDTPKMAKEAVEAGMKVKMSTNAMLLNSKELCVDLINSGLQHLIISLDGLDQETLCQYRVGSDLETVKKNIRLMVETKKEMKASTPKIELQFIVMKQNEHQKDDMANFAKEIGVDIFAAKTMFLYDTPEAQKMAERFVPSDILFSRYQKNDQGEYVLKGEITNTCGQVYETVAINSNGDVCPCCYDLFSRHVMGNVFKESLRSIWKNAKYQGLRNQIKKDRSAIHMCDICPENRLDFLRQEKQIS</sequence>
<dbReference type="SFLD" id="SFLDS00029">
    <property type="entry name" value="Radical_SAM"/>
    <property type="match status" value="1"/>
</dbReference>
<gene>
    <name evidence="8" type="ORF">COU22_00315</name>
</gene>
<reference evidence="9" key="1">
    <citation type="submission" date="2017-09" db="EMBL/GenBank/DDBJ databases">
        <title>Depth-based differentiation of microbial function through sediment-hosted aquifers and enrichment of novel symbionts in the deep terrestrial subsurface.</title>
        <authorList>
            <person name="Probst A.J."/>
            <person name="Ladd B."/>
            <person name="Jarett J.K."/>
            <person name="Geller-Mcgrath D.E."/>
            <person name="Sieber C.M.K."/>
            <person name="Emerson J.B."/>
            <person name="Anantharaman K."/>
            <person name="Thomas B.C."/>
            <person name="Malmstrom R."/>
            <person name="Stieglmeier M."/>
            <person name="Klingl A."/>
            <person name="Woyke T."/>
            <person name="Ryan C.M."/>
            <person name="Banfield J.F."/>
        </authorList>
    </citation>
    <scope>NUCLEOTIDE SEQUENCE [LARGE SCALE GENOMIC DNA]</scope>
</reference>
<dbReference type="Pfam" id="PF13186">
    <property type="entry name" value="SPASM"/>
    <property type="match status" value="1"/>
</dbReference>
<dbReference type="InterPro" id="IPR050377">
    <property type="entry name" value="Radical_SAM_PqqE_MftC-like"/>
</dbReference>
<dbReference type="InterPro" id="IPR034391">
    <property type="entry name" value="AdoMet-like_SPASM_containing"/>
</dbReference>
<keyword evidence="3" id="KW-0949">S-adenosyl-L-methionine</keyword>
<name>A0A2M6WDB9_9BACT</name>
<dbReference type="InterPro" id="IPR007197">
    <property type="entry name" value="rSAM"/>
</dbReference>
<dbReference type="CDD" id="cd01335">
    <property type="entry name" value="Radical_SAM"/>
    <property type="match status" value="1"/>
</dbReference>
<comment type="cofactor">
    <cofactor evidence="1">
        <name>[4Fe-4S] cluster</name>
        <dbReference type="ChEBI" id="CHEBI:49883"/>
    </cofactor>
</comment>
<evidence type="ECO:0000259" key="7">
    <source>
        <dbReference type="PROSITE" id="PS51918"/>
    </source>
</evidence>
<evidence type="ECO:0000313" key="9">
    <source>
        <dbReference type="Proteomes" id="UP000230543"/>
    </source>
</evidence>
<dbReference type="SFLD" id="SFLDG01387">
    <property type="entry name" value="BtrN-like_SPASM_domain_contain"/>
    <property type="match status" value="1"/>
</dbReference>
<evidence type="ECO:0000313" key="8">
    <source>
        <dbReference type="EMBL" id="PIT90789.1"/>
    </source>
</evidence>
<evidence type="ECO:0000256" key="2">
    <source>
        <dbReference type="ARBA" id="ARBA00022485"/>
    </source>
</evidence>
<dbReference type="EMBL" id="PFBO01000010">
    <property type="protein sequence ID" value="PIT90789.1"/>
    <property type="molecule type" value="Genomic_DNA"/>
</dbReference>
<keyword evidence="5" id="KW-0408">Iron</keyword>
<keyword evidence="4" id="KW-0479">Metal-binding</keyword>
<proteinExistence type="predicted"/>
<dbReference type="SFLD" id="SFLDG01386">
    <property type="entry name" value="main_SPASM_domain-containing"/>
    <property type="match status" value="1"/>
</dbReference>
<comment type="caution">
    <text evidence="8">The sequence shown here is derived from an EMBL/GenBank/DDBJ whole genome shotgun (WGS) entry which is preliminary data.</text>
</comment>
<dbReference type="GO" id="GO:0051536">
    <property type="term" value="F:iron-sulfur cluster binding"/>
    <property type="evidence" value="ECO:0007669"/>
    <property type="project" value="UniProtKB-KW"/>
</dbReference>
<dbReference type="Gene3D" id="3.20.20.70">
    <property type="entry name" value="Aldolase class I"/>
    <property type="match status" value="1"/>
</dbReference>
<dbReference type="GO" id="GO:0046872">
    <property type="term" value="F:metal ion binding"/>
    <property type="evidence" value="ECO:0007669"/>
    <property type="project" value="UniProtKB-KW"/>
</dbReference>
<dbReference type="AlphaFoldDB" id="A0A2M6WDB9"/>
<organism evidence="8 9">
    <name type="scientific">Candidatus Komeilibacteria bacterium CG10_big_fil_rev_8_21_14_0_10_41_13</name>
    <dbReference type="NCBI Taxonomy" id="1974476"/>
    <lineage>
        <taxon>Bacteria</taxon>
        <taxon>Candidatus Komeiliibacteriota</taxon>
    </lineage>
</organism>
<dbReference type="PROSITE" id="PS51918">
    <property type="entry name" value="RADICAL_SAM"/>
    <property type="match status" value="1"/>
</dbReference>
<keyword evidence="2" id="KW-0004">4Fe-4S</keyword>
<accession>A0A2M6WDB9</accession>
<evidence type="ECO:0000256" key="6">
    <source>
        <dbReference type="ARBA" id="ARBA00023014"/>
    </source>
</evidence>
<dbReference type="InterPro" id="IPR058240">
    <property type="entry name" value="rSAM_sf"/>
</dbReference>
<feature type="domain" description="Radical SAM core" evidence="7">
    <location>
        <begin position="35"/>
        <end position="260"/>
    </location>
</feature>
<dbReference type="PANTHER" id="PTHR11228:SF7">
    <property type="entry name" value="PQQA PEPTIDE CYCLASE"/>
    <property type="match status" value="1"/>
</dbReference>
<evidence type="ECO:0000256" key="5">
    <source>
        <dbReference type="ARBA" id="ARBA00023004"/>
    </source>
</evidence>
<keyword evidence="6" id="KW-0411">Iron-sulfur</keyword>
<dbReference type="Proteomes" id="UP000230543">
    <property type="component" value="Unassembled WGS sequence"/>
</dbReference>
<evidence type="ECO:0000256" key="1">
    <source>
        <dbReference type="ARBA" id="ARBA00001966"/>
    </source>
</evidence>
<dbReference type="InterPro" id="IPR023885">
    <property type="entry name" value="4Fe4S-binding_SPASM_dom"/>
</dbReference>
<evidence type="ECO:0000256" key="3">
    <source>
        <dbReference type="ARBA" id="ARBA00022691"/>
    </source>
</evidence>